<dbReference type="RefSeq" id="WP_140989372.1">
    <property type="nucleotide sequence ID" value="NZ_VHIQ01000002.1"/>
</dbReference>
<comment type="caution">
    <text evidence="2">The sequence shown here is derived from an EMBL/GenBank/DDBJ whole genome shotgun (WGS) entry which is preliminary data.</text>
</comment>
<gene>
    <name evidence="2" type="ORF">FJ651_05180</name>
</gene>
<dbReference type="AlphaFoldDB" id="A0A506PM18"/>
<name>A0A506PM18_9FLAO</name>
<feature type="signal peptide" evidence="1">
    <location>
        <begin position="1"/>
        <end position="19"/>
    </location>
</feature>
<evidence type="ECO:0000313" key="3">
    <source>
        <dbReference type="Proteomes" id="UP000317332"/>
    </source>
</evidence>
<evidence type="ECO:0000313" key="2">
    <source>
        <dbReference type="EMBL" id="TPV34923.1"/>
    </source>
</evidence>
<organism evidence="2 3">
    <name type="scientific">Paucihalobacter ruber</name>
    <dbReference type="NCBI Taxonomy" id="2567861"/>
    <lineage>
        <taxon>Bacteria</taxon>
        <taxon>Pseudomonadati</taxon>
        <taxon>Bacteroidota</taxon>
        <taxon>Flavobacteriia</taxon>
        <taxon>Flavobacteriales</taxon>
        <taxon>Flavobacteriaceae</taxon>
        <taxon>Paucihalobacter</taxon>
    </lineage>
</organism>
<reference evidence="2 3" key="1">
    <citation type="submission" date="2019-06" db="EMBL/GenBank/DDBJ databases">
        <title>Flavobacteriaceae Paucihalobacterium erythroidium CWB-1, complete genome.</title>
        <authorList>
            <person name="Wu S."/>
        </authorList>
    </citation>
    <scope>NUCLEOTIDE SEQUENCE [LARGE SCALE GENOMIC DNA]</scope>
    <source>
        <strain evidence="2 3">CWB-1</strain>
    </source>
</reference>
<dbReference type="Proteomes" id="UP000317332">
    <property type="component" value="Unassembled WGS sequence"/>
</dbReference>
<accession>A0A506PM18</accession>
<protein>
    <submittedName>
        <fullName evidence="2">Uncharacterized protein</fullName>
    </submittedName>
</protein>
<dbReference type="EMBL" id="VHIQ01000002">
    <property type="protein sequence ID" value="TPV34923.1"/>
    <property type="molecule type" value="Genomic_DNA"/>
</dbReference>
<sequence length="77" mass="8487">MKRKVFSVLCLICFCIVIGSNKLTTSTDCIEETFDAMDEMDDLGYSDLAASCMGNFVLAACQGWPVTIEEAEICFDL</sequence>
<evidence type="ECO:0000256" key="1">
    <source>
        <dbReference type="SAM" id="SignalP"/>
    </source>
</evidence>
<feature type="chain" id="PRO_5021316813" evidence="1">
    <location>
        <begin position="20"/>
        <end position="77"/>
    </location>
</feature>
<keyword evidence="1" id="KW-0732">Signal</keyword>
<keyword evidence="3" id="KW-1185">Reference proteome</keyword>
<proteinExistence type="predicted"/>